<dbReference type="Pfam" id="PF07228">
    <property type="entry name" value="SpoIIE"/>
    <property type="match status" value="1"/>
</dbReference>
<evidence type="ECO:0000256" key="2">
    <source>
        <dbReference type="SAM" id="MobiDB-lite"/>
    </source>
</evidence>
<dbReference type="InterPro" id="IPR001932">
    <property type="entry name" value="PPM-type_phosphatase-like_dom"/>
</dbReference>
<name>A0AB39MRT2_9ACTN</name>
<keyword evidence="3" id="KW-0812">Transmembrane</keyword>
<keyword evidence="1 5" id="KW-0378">Hydrolase</keyword>
<feature type="domain" description="PPM-type phosphatase" evidence="4">
    <location>
        <begin position="166"/>
        <end position="374"/>
    </location>
</feature>
<evidence type="ECO:0000256" key="1">
    <source>
        <dbReference type="ARBA" id="ARBA00022801"/>
    </source>
</evidence>
<dbReference type="GO" id="GO:0004722">
    <property type="term" value="F:protein serine/threonine phosphatase activity"/>
    <property type="evidence" value="ECO:0007669"/>
    <property type="project" value="UniProtKB-EC"/>
</dbReference>
<feature type="compositionally biased region" description="Gly residues" evidence="2">
    <location>
        <begin position="12"/>
        <end position="24"/>
    </location>
</feature>
<dbReference type="RefSeq" id="WP_369192499.1">
    <property type="nucleotide sequence ID" value="NZ_CP163431.1"/>
</dbReference>
<dbReference type="SUPFAM" id="SSF81606">
    <property type="entry name" value="PP2C-like"/>
    <property type="match status" value="1"/>
</dbReference>
<feature type="transmembrane region" description="Helical" evidence="3">
    <location>
        <begin position="38"/>
        <end position="60"/>
    </location>
</feature>
<keyword evidence="3" id="KW-1133">Transmembrane helix</keyword>
<dbReference type="SMART" id="SM00331">
    <property type="entry name" value="PP2C_SIG"/>
    <property type="match status" value="1"/>
</dbReference>
<accession>A0AB39MRT2</accession>
<evidence type="ECO:0000256" key="3">
    <source>
        <dbReference type="SAM" id="Phobius"/>
    </source>
</evidence>
<evidence type="ECO:0000259" key="4">
    <source>
        <dbReference type="SMART" id="SM00331"/>
    </source>
</evidence>
<feature type="transmembrane region" description="Helical" evidence="3">
    <location>
        <begin position="66"/>
        <end position="83"/>
    </location>
</feature>
<dbReference type="Gene3D" id="3.60.40.10">
    <property type="entry name" value="PPM-type phosphatase domain"/>
    <property type="match status" value="1"/>
</dbReference>
<dbReference type="EMBL" id="CP163431">
    <property type="protein sequence ID" value="XDQ07761.1"/>
    <property type="molecule type" value="Genomic_DNA"/>
</dbReference>
<evidence type="ECO:0000313" key="5">
    <source>
        <dbReference type="EMBL" id="XDQ07761.1"/>
    </source>
</evidence>
<dbReference type="PANTHER" id="PTHR43156:SF2">
    <property type="entry name" value="STAGE II SPORULATION PROTEIN E"/>
    <property type="match status" value="1"/>
</dbReference>
<feature type="transmembrane region" description="Helical" evidence="3">
    <location>
        <begin position="113"/>
        <end position="132"/>
    </location>
</feature>
<dbReference type="AlphaFoldDB" id="A0AB39MRT2"/>
<feature type="region of interest" description="Disordered" evidence="2">
    <location>
        <begin position="1"/>
        <end position="30"/>
    </location>
</feature>
<dbReference type="InterPro" id="IPR052016">
    <property type="entry name" value="Bact_Sigma-Reg"/>
</dbReference>
<feature type="transmembrane region" description="Helical" evidence="3">
    <location>
        <begin position="88"/>
        <end position="107"/>
    </location>
</feature>
<dbReference type="PANTHER" id="PTHR43156">
    <property type="entry name" value="STAGE II SPORULATION PROTEIN E-RELATED"/>
    <property type="match status" value="1"/>
</dbReference>
<sequence length="383" mass="40046">MGGGRRSRTARTGGGTAGTGGGTAGTDRRAARTGGRAVSAPVSFLLAPVGCLLAATPGLLLGRVQPILPLLAIGPLMAATFLSARRTFLVCCWTVLLALAAGIGASPHVTAGFAVRWAGLLLGCVCSVYAAWQRGRLRGRLAEAREVARITQEAILRPLSRTLSGTHVSTRYHCASRESSVGGDLYDVAVTPYGLRVLVGDARGHGLDALRTAADTVTAFRELAYTAPDLTTIARALDARLSPHLAPEDFVTAVLVEFGPGEVRLVNCGHPAPLRSGQRLELLEPRVPALPLGLHPDPRQYRVRLQPGDRLLLYTDGLTDSRAPDGTPFALLAESALALSEPMPDAALHALYEGLLAHTGGPPTDDLALVLCQPTGVTAPVRV</sequence>
<organism evidence="5">
    <name type="scientific">Streptomyces sp. R08</name>
    <dbReference type="NCBI Taxonomy" id="3238624"/>
    <lineage>
        <taxon>Bacteria</taxon>
        <taxon>Bacillati</taxon>
        <taxon>Actinomycetota</taxon>
        <taxon>Actinomycetes</taxon>
        <taxon>Kitasatosporales</taxon>
        <taxon>Streptomycetaceae</taxon>
        <taxon>Streptomyces</taxon>
    </lineage>
</organism>
<gene>
    <name evidence="5" type="ORF">AB5J58_07305</name>
</gene>
<dbReference type="InterPro" id="IPR036457">
    <property type="entry name" value="PPM-type-like_dom_sf"/>
</dbReference>
<reference evidence="5" key="1">
    <citation type="submission" date="2024-07" db="EMBL/GenBank/DDBJ databases">
        <authorList>
            <person name="Yu S.T."/>
        </authorList>
    </citation>
    <scope>NUCLEOTIDE SEQUENCE</scope>
    <source>
        <strain evidence="5">R08</strain>
    </source>
</reference>
<keyword evidence="3" id="KW-0472">Membrane</keyword>
<proteinExistence type="predicted"/>
<protein>
    <submittedName>
        <fullName evidence="5">PP2C family protein-serine/threonine phosphatase</fullName>
        <ecNumber evidence="5">3.1.3.16</ecNumber>
    </submittedName>
</protein>
<dbReference type="EC" id="3.1.3.16" evidence="5"/>